<organism evidence="1">
    <name type="scientific">Acerihabitans sp. KWT182</name>
    <dbReference type="NCBI Taxonomy" id="3157919"/>
    <lineage>
        <taxon>Bacteria</taxon>
        <taxon>Pseudomonadati</taxon>
        <taxon>Pseudomonadota</taxon>
        <taxon>Gammaproteobacteria</taxon>
        <taxon>Enterobacterales</taxon>
        <taxon>Pectobacteriaceae</taxon>
        <taxon>Acerihabitans</taxon>
    </lineage>
</organism>
<gene>
    <name evidence="1" type="ORF">ABK905_06715</name>
</gene>
<name>A0AAU7QDR0_9GAMM</name>
<sequence>MTHPQRNETVGLCLTFPSLSDGSDFPHQRLARLKAVARGLGEKIGDPDWRHR</sequence>
<dbReference type="AlphaFoldDB" id="A0AAU7QDR0"/>
<proteinExistence type="predicted"/>
<evidence type="ECO:0000313" key="1">
    <source>
        <dbReference type="EMBL" id="XBS70797.1"/>
    </source>
</evidence>
<reference evidence="1" key="1">
    <citation type="submission" date="2024-06" db="EMBL/GenBank/DDBJ databases">
        <authorList>
            <person name="Coelho C."/>
            <person name="Bento M."/>
            <person name="Garcia E."/>
            <person name="Camelo A."/>
            <person name="Brandao I."/>
            <person name="Espirito Santo C."/>
            <person name="Trovao J."/>
            <person name="Verissimo A."/>
            <person name="Costa J."/>
            <person name="Tiago I."/>
        </authorList>
    </citation>
    <scope>NUCLEOTIDE SEQUENCE</scope>
    <source>
        <strain evidence="1">KWT182</strain>
    </source>
</reference>
<accession>A0AAU7QDR0</accession>
<dbReference type="EMBL" id="CP157947">
    <property type="protein sequence ID" value="XBS70797.1"/>
    <property type="molecule type" value="Genomic_DNA"/>
</dbReference>
<protein>
    <submittedName>
        <fullName evidence="1">Uncharacterized protein</fullName>
    </submittedName>
</protein>